<dbReference type="SUPFAM" id="SSF52833">
    <property type="entry name" value="Thioredoxin-like"/>
    <property type="match status" value="1"/>
</dbReference>
<accession>A0ABW0BCU2</accession>
<protein>
    <submittedName>
        <fullName evidence="1">Glutaredoxin</fullName>
    </submittedName>
</protein>
<gene>
    <name evidence="1" type="ORF">ACFPGP_00505</name>
</gene>
<dbReference type="EMBL" id="JBHSKD010000002">
    <property type="protein sequence ID" value="MFC5175129.1"/>
    <property type="molecule type" value="Genomic_DNA"/>
</dbReference>
<name>A0ABW0BCU2_9ACTN</name>
<evidence type="ECO:0000313" key="1">
    <source>
        <dbReference type="EMBL" id="MFC5175129.1"/>
    </source>
</evidence>
<comment type="caution">
    <text evidence="1">The sequence shown here is derived from an EMBL/GenBank/DDBJ whole genome shotgun (WGS) entry which is preliminary data.</text>
</comment>
<proteinExistence type="predicted"/>
<sequence length="115" mass="12293">MAESATNEAVHDGAPPPALVTIVESDACHFCADAHQVLADFAVDYPLEVDTVDVRSETGRLLVARHRATMTPLVLIDGAFFSNGRLPRRKLAKHLIHRYGAPTTGRSVPSGGPHG</sequence>
<dbReference type="Gene3D" id="3.40.30.10">
    <property type="entry name" value="Glutaredoxin"/>
    <property type="match status" value="1"/>
</dbReference>
<dbReference type="RefSeq" id="WP_378585423.1">
    <property type="nucleotide sequence ID" value="NZ_JBHSKD010000002.1"/>
</dbReference>
<dbReference type="InterPro" id="IPR036249">
    <property type="entry name" value="Thioredoxin-like_sf"/>
</dbReference>
<dbReference type="Proteomes" id="UP001596087">
    <property type="component" value="Unassembled WGS sequence"/>
</dbReference>
<keyword evidence="2" id="KW-1185">Reference proteome</keyword>
<evidence type="ECO:0000313" key="2">
    <source>
        <dbReference type="Proteomes" id="UP001596087"/>
    </source>
</evidence>
<organism evidence="1 2">
    <name type="scientific">Nocardioides taihuensis</name>
    <dbReference type="NCBI Taxonomy" id="1835606"/>
    <lineage>
        <taxon>Bacteria</taxon>
        <taxon>Bacillati</taxon>
        <taxon>Actinomycetota</taxon>
        <taxon>Actinomycetes</taxon>
        <taxon>Propionibacteriales</taxon>
        <taxon>Nocardioidaceae</taxon>
        <taxon>Nocardioides</taxon>
    </lineage>
</organism>
<reference evidence="2" key="1">
    <citation type="journal article" date="2019" name="Int. J. Syst. Evol. Microbiol.">
        <title>The Global Catalogue of Microorganisms (GCM) 10K type strain sequencing project: providing services to taxonomists for standard genome sequencing and annotation.</title>
        <authorList>
            <consortium name="The Broad Institute Genomics Platform"/>
            <consortium name="The Broad Institute Genome Sequencing Center for Infectious Disease"/>
            <person name="Wu L."/>
            <person name="Ma J."/>
        </authorList>
    </citation>
    <scope>NUCLEOTIDE SEQUENCE [LARGE SCALE GENOMIC DNA]</scope>
    <source>
        <strain evidence="2">DFY41</strain>
    </source>
</reference>